<feature type="signal peptide" evidence="2">
    <location>
        <begin position="1"/>
        <end position="22"/>
    </location>
</feature>
<feature type="chain" id="PRO_5044895732" evidence="2">
    <location>
        <begin position="23"/>
        <end position="107"/>
    </location>
</feature>
<proteinExistence type="predicted"/>
<sequence>MKTKLLVWLFFIVSAQTILILAVECFSEPSNSTENTQGPKVPASYAGLNKTNKSSENADGRLVNSIMRKGSKGKRSVGGWDGRGARVATAAAVALILEENKLPCWES</sequence>
<gene>
    <name evidence="3" type="ORF">ACJRO7_015164</name>
</gene>
<feature type="compositionally biased region" description="Polar residues" evidence="1">
    <location>
        <begin position="29"/>
        <end position="38"/>
    </location>
</feature>
<keyword evidence="4" id="KW-1185">Reference proteome</keyword>
<evidence type="ECO:0000256" key="2">
    <source>
        <dbReference type="SAM" id="SignalP"/>
    </source>
</evidence>
<evidence type="ECO:0000313" key="3">
    <source>
        <dbReference type="EMBL" id="KAL3746171.1"/>
    </source>
</evidence>
<dbReference type="AlphaFoldDB" id="A0ABD3L8C3"/>
<organism evidence="3 4">
    <name type="scientific">Eucalyptus globulus</name>
    <name type="common">Tasmanian blue gum</name>
    <dbReference type="NCBI Taxonomy" id="34317"/>
    <lineage>
        <taxon>Eukaryota</taxon>
        <taxon>Viridiplantae</taxon>
        <taxon>Streptophyta</taxon>
        <taxon>Embryophyta</taxon>
        <taxon>Tracheophyta</taxon>
        <taxon>Spermatophyta</taxon>
        <taxon>Magnoliopsida</taxon>
        <taxon>eudicotyledons</taxon>
        <taxon>Gunneridae</taxon>
        <taxon>Pentapetalae</taxon>
        <taxon>rosids</taxon>
        <taxon>malvids</taxon>
        <taxon>Myrtales</taxon>
        <taxon>Myrtaceae</taxon>
        <taxon>Myrtoideae</taxon>
        <taxon>Eucalypteae</taxon>
        <taxon>Eucalyptus</taxon>
    </lineage>
</organism>
<dbReference type="EMBL" id="JBJKBG010000003">
    <property type="protein sequence ID" value="KAL3746171.1"/>
    <property type="molecule type" value="Genomic_DNA"/>
</dbReference>
<evidence type="ECO:0000313" key="4">
    <source>
        <dbReference type="Proteomes" id="UP001634007"/>
    </source>
</evidence>
<protein>
    <submittedName>
        <fullName evidence="3">Uncharacterized protein</fullName>
    </submittedName>
</protein>
<evidence type="ECO:0000256" key="1">
    <source>
        <dbReference type="SAM" id="MobiDB-lite"/>
    </source>
</evidence>
<name>A0ABD3L8C3_EUCGL</name>
<reference evidence="3 4" key="1">
    <citation type="submission" date="2024-11" db="EMBL/GenBank/DDBJ databases">
        <title>Chromosome-level genome assembly of Eucalyptus globulus Labill. provides insights into its genome evolution.</title>
        <authorList>
            <person name="Li X."/>
        </authorList>
    </citation>
    <scope>NUCLEOTIDE SEQUENCE [LARGE SCALE GENOMIC DNA]</scope>
    <source>
        <strain evidence="3">CL2024</strain>
        <tissue evidence="3">Fresh tender leaves</tissue>
    </source>
</reference>
<comment type="caution">
    <text evidence="3">The sequence shown here is derived from an EMBL/GenBank/DDBJ whole genome shotgun (WGS) entry which is preliminary data.</text>
</comment>
<accession>A0ABD3L8C3</accession>
<dbReference type="Proteomes" id="UP001634007">
    <property type="component" value="Unassembled WGS sequence"/>
</dbReference>
<feature type="region of interest" description="Disordered" evidence="1">
    <location>
        <begin position="29"/>
        <end position="62"/>
    </location>
</feature>
<keyword evidence="2" id="KW-0732">Signal</keyword>